<dbReference type="PROSITE" id="PS51257">
    <property type="entry name" value="PROKAR_LIPOPROTEIN"/>
    <property type="match status" value="1"/>
</dbReference>
<dbReference type="InterPro" id="IPR029046">
    <property type="entry name" value="LolA/LolB/LppX"/>
</dbReference>
<sequence length="169" mass="19035">MRWLLIILLTILVLGCISQSYSVEDITLYWASVKSFEAQEIIEIGNQSFESHVIFMKPDKIIREDYVNGSLAQKIIIENNTQMVITSNTTFILNATITDVSALDPFAAILNDLQNFNVTKNDDILILKPKTPEAPTYEVKLDGKLPAKITIKQADQTITIEYKKLKVTG</sequence>
<gene>
    <name evidence="1" type="ORF">TBCH5v1_2178</name>
</gene>
<evidence type="ECO:0000313" key="1">
    <source>
        <dbReference type="EMBL" id="ALM76077.1"/>
    </source>
</evidence>
<proteinExistence type="predicted"/>
<organism evidence="1 2">
    <name type="scientific">Thermococcus barophilus</name>
    <dbReference type="NCBI Taxonomy" id="55802"/>
    <lineage>
        <taxon>Archaea</taxon>
        <taxon>Methanobacteriati</taxon>
        <taxon>Methanobacteriota</taxon>
        <taxon>Thermococci</taxon>
        <taxon>Thermococcales</taxon>
        <taxon>Thermococcaceae</taxon>
        <taxon>Thermococcus</taxon>
    </lineage>
</organism>
<evidence type="ECO:0000313" key="2">
    <source>
        <dbReference type="Proteomes" id="UP000066042"/>
    </source>
</evidence>
<dbReference type="RefSeq" id="WP_056934529.1">
    <property type="nucleotide sequence ID" value="NZ_CP013050.1"/>
</dbReference>
<dbReference type="STRING" id="55802.TBCH5v1_2178"/>
<dbReference type="PATRIC" id="fig|55802.8.peg.2160"/>
<protein>
    <recommendedName>
        <fullName evidence="3">Lipoprotein</fullName>
    </recommendedName>
</protein>
<dbReference type="EMBL" id="CP013050">
    <property type="protein sequence ID" value="ALM76077.1"/>
    <property type="molecule type" value="Genomic_DNA"/>
</dbReference>
<reference evidence="1 2" key="1">
    <citation type="journal article" date="2016" name="Genome Announc.">
        <title>Complete genome sequence of the hyperthermophilic and piezophilic archaeon Thermococcus barophilus Ch5, capable of growth at the expense of hydrogenogenesis from carbon monoxide and formate.</title>
        <authorList>
            <person name="Oger P."/>
            <person name="Sokolova T.G."/>
            <person name="Kozhevnikova D.A."/>
            <person name="Taranov E.A."/>
            <person name="Vannier P."/>
            <person name="Lee H.S."/>
            <person name="Kwon K.K."/>
            <person name="Kang S.G."/>
            <person name="Lee J.H."/>
            <person name="Bonch-Osmolovskaya E.A."/>
            <person name="Lebedinsky A.V."/>
        </authorList>
    </citation>
    <scope>NUCLEOTIDE SEQUENCE [LARGE SCALE GENOMIC DNA]</scope>
    <source>
        <strain evidence="2">Ch5</strain>
    </source>
</reference>
<dbReference type="SUPFAM" id="SSF89392">
    <property type="entry name" value="Prokaryotic lipoproteins and lipoprotein localization factors"/>
    <property type="match status" value="1"/>
</dbReference>
<evidence type="ECO:0008006" key="3">
    <source>
        <dbReference type="Google" id="ProtNLM"/>
    </source>
</evidence>
<dbReference type="Proteomes" id="UP000066042">
    <property type="component" value="Chromosome"/>
</dbReference>
<name>A0A0S1XE54_THEBA</name>
<dbReference type="GeneID" id="26137400"/>
<accession>A0A0S1XE54</accession>
<dbReference type="AlphaFoldDB" id="A0A0S1XE54"/>